<evidence type="ECO:0000313" key="1">
    <source>
        <dbReference type="EMBL" id="WKW85547.1"/>
    </source>
</evidence>
<organism evidence="1 2">
    <name type="scientific">Rhodococcus phage Reynauld</name>
    <dbReference type="NCBI Taxonomy" id="3062845"/>
    <lineage>
        <taxon>Viruses</taxon>
        <taxon>Duplodnaviria</taxon>
        <taxon>Heunggongvirae</taxon>
        <taxon>Uroviricota</taxon>
        <taxon>Caudoviricetes</taxon>
        <taxon>Caudoviricetes incertae sedis</taxon>
        <taxon>Reynauldvirus</taxon>
        <taxon>Reynauldvirus reynauld</taxon>
    </lineage>
</organism>
<gene>
    <name evidence="1" type="primary">95</name>
    <name evidence="1" type="ORF">SEA_REYNAULD_95</name>
</gene>
<name>A0ACD4UJN2_9CAUD</name>
<keyword evidence="2" id="KW-1185">Reference proteome</keyword>
<reference evidence="1" key="1">
    <citation type="submission" date="2023-06" db="EMBL/GenBank/DDBJ databases">
        <authorList>
            <person name="DeJong R.J."/>
            <person name="Yoon E."/>
            <person name="Radersma M."/>
            <person name="Veenstra M."/>
            <person name="Churu J."/>
            <person name="Moleakunnel K."/>
            <person name="Weaver G."/>
            <person name="Hill E."/>
            <person name="Janvier A."/>
            <person name="Harlow L."/>
            <person name="Kramer C."/>
            <person name="Seinen K."/>
            <person name="Chen A."/>
            <person name="Minasian M."/>
            <person name="Doorn S."/>
            <person name="Dole C."/>
            <person name="Ramsey F."/>
            <person name="Nieze J."/>
            <person name="Baker A."/>
            <person name="Swierenga S."/>
            <person name="White A."/>
            <person name="Howland A."/>
            <person name="Ko C."/>
            <person name="Russell D.A."/>
            <person name="Jacobs-Sera D."/>
            <person name="Hatfull G.F."/>
        </authorList>
    </citation>
    <scope>NUCLEOTIDE SEQUENCE</scope>
</reference>
<proteinExistence type="predicted"/>
<sequence>MSATGTTVMHYCTYCHHYARDHVTGELVYAMPVFVGSYAEVVKHADRHPIGYPADMAQPVDSPDLGLWLPARNEHDRSRPFFAYRENVAGENQFRLDKNGKHIRYASPEGAQLAAVVLNLKGEWS</sequence>
<dbReference type="Proteomes" id="UP001654496">
    <property type="component" value="Segment"/>
</dbReference>
<accession>A0ACD4UJN2</accession>
<evidence type="ECO:0000313" key="2">
    <source>
        <dbReference type="Proteomes" id="UP001654496"/>
    </source>
</evidence>
<dbReference type="EMBL" id="OR159659">
    <property type="protein sequence ID" value="WKW85547.1"/>
    <property type="molecule type" value="Genomic_DNA"/>
</dbReference>
<protein>
    <submittedName>
        <fullName evidence="1">Uncharacterized protein</fullName>
    </submittedName>
</protein>